<dbReference type="Proteomes" id="UP000231279">
    <property type="component" value="Unassembled WGS sequence"/>
</dbReference>
<dbReference type="AlphaFoldDB" id="A0A2G9GE89"/>
<proteinExistence type="predicted"/>
<accession>A0A2G9GE89</accession>
<gene>
    <name evidence="1" type="ORF">CDL12_23865</name>
</gene>
<evidence type="ECO:0000313" key="2">
    <source>
        <dbReference type="Proteomes" id="UP000231279"/>
    </source>
</evidence>
<dbReference type="EMBL" id="NKXS01005458">
    <property type="protein sequence ID" value="PIN03603.1"/>
    <property type="molecule type" value="Genomic_DNA"/>
</dbReference>
<evidence type="ECO:0000313" key="1">
    <source>
        <dbReference type="EMBL" id="PIN03603.1"/>
    </source>
</evidence>
<comment type="caution">
    <text evidence="1">The sequence shown here is derived from an EMBL/GenBank/DDBJ whole genome shotgun (WGS) entry which is preliminary data.</text>
</comment>
<name>A0A2G9GE89_9LAMI</name>
<sequence length="156" mass="18182">MTSNFTKSNLNLPNHPCQNLESGLAVGQVVKSIEYTYFLYYDYAHAKHFSARKRDQHYFPCSKELQTKKFECSYVGVKDEKRSIIEEKREDWKVTRFVMEHNHKMVETDQVYLFRSSCNLSNAQKSTLEATVLAAIKKLDTYQILVDLGGIKYPPK</sequence>
<reference evidence="2" key="1">
    <citation type="journal article" date="2018" name="Gigascience">
        <title>Genome assembly of the Pink Ipe (Handroanthus impetiginosus, Bignoniaceae), a highly valued, ecologically keystone Neotropical timber forest tree.</title>
        <authorList>
            <person name="Silva-Junior O.B."/>
            <person name="Grattapaglia D."/>
            <person name="Novaes E."/>
            <person name="Collevatti R.G."/>
        </authorList>
    </citation>
    <scope>NUCLEOTIDE SEQUENCE [LARGE SCALE GENOMIC DNA]</scope>
    <source>
        <strain evidence="2">cv. UFG-1</strain>
    </source>
</reference>
<protein>
    <recommendedName>
        <fullName evidence="3">FAR1 domain-containing protein</fullName>
    </recommendedName>
</protein>
<dbReference type="PANTHER" id="PTHR47718">
    <property type="entry name" value="OS01G0519700 PROTEIN"/>
    <property type="match status" value="1"/>
</dbReference>
<dbReference type="OrthoDB" id="912535at2759"/>
<evidence type="ECO:0008006" key="3">
    <source>
        <dbReference type="Google" id="ProtNLM"/>
    </source>
</evidence>
<keyword evidence="2" id="KW-1185">Reference proteome</keyword>
<organism evidence="1 2">
    <name type="scientific">Handroanthus impetiginosus</name>
    <dbReference type="NCBI Taxonomy" id="429701"/>
    <lineage>
        <taxon>Eukaryota</taxon>
        <taxon>Viridiplantae</taxon>
        <taxon>Streptophyta</taxon>
        <taxon>Embryophyta</taxon>
        <taxon>Tracheophyta</taxon>
        <taxon>Spermatophyta</taxon>
        <taxon>Magnoliopsida</taxon>
        <taxon>eudicotyledons</taxon>
        <taxon>Gunneridae</taxon>
        <taxon>Pentapetalae</taxon>
        <taxon>asterids</taxon>
        <taxon>lamiids</taxon>
        <taxon>Lamiales</taxon>
        <taxon>Bignoniaceae</taxon>
        <taxon>Crescentiina</taxon>
        <taxon>Tabebuia alliance</taxon>
        <taxon>Handroanthus</taxon>
    </lineage>
</organism>